<dbReference type="EMBL" id="CAEZWX010000014">
    <property type="protein sequence ID" value="CAB4664076.1"/>
    <property type="molecule type" value="Genomic_DNA"/>
</dbReference>
<evidence type="ECO:0000256" key="4">
    <source>
        <dbReference type="ARBA" id="ARBA00022618"/>
    </source>
</evidence>
<dbReference type="GO" id="GO:0005886">
    <property type="term" value="C:plasma membrane"/>
    <property type="evidence" value="ECO:0007669"/>
    <property type="project" value="UniProtKB-SubCell"/>
</dbReference>
<evidence type="ECO:0000256" key="6">
    <source>
        <dbReference type="ARBA" id="ARBA00022679"/>
    </source>
</evidence>
<evidence type="ECO:0000256" key="9">
    <source>
        <dbReference type="ARBA" id="ARBA00022984"/>
    </source>
</evidence>
<dbReference type="PROSITE" id="PS00428">
    <property type="entry name" value="FTSW_RODA_SPOVE"/>
    <property type="match status" value="1"/>
</dbReference>
<evidence type="ECO:0000256" key="10">
    <source>
        <dbReference type="ARBA" id="ARBA00022989"/>
    </source>
</evidence>
<dbReference type="EMBL" id="CAEZVS010000016">
    <property type="protein sequence ID" value="CAB4630739.1"/>
    <property type="molecule type" value="Genomic_DNA"/>
</dbReference>
<dbReference type="EC" id="2.4.99.28" evidence="15"/>
<dbReference type="PANTHER" id="PTHR30474">
    <property type="entry name" value="CELL CYCLE PROTEIN"/>
    <property type="match status" value="1"/>
</dbReference>
<dbReference type="InterPro" id="IPR001182">
    <property type="entry name" value="FtsW/RodA"/>
</dbReference>
<keyword evidence="9" id="KW-0573">Peptidoglycan synthesis</keyword>
<dbReference type="InterPro" id="IPR018365">
    <property type="entry name" value="Cell_cycle_FtsW-rel_CS"/>
</dbReference>
<evidence type="ECO:0000256" key="3">
    <source>
        <dbReference type="ARBA" id="ARBA00022475"/>
    </source>
</evidence>
<keyword evidence="3" id="KW-1003">Cell membrane</keyword>
<comment type="catalytic activity">
    <reaction evidence="16">
        <text>[GlcNAc-(1-&gt;4)-Mur2Ac(oyl-L-Ala-gamma-D-Glu-L-Lys-D-Ala-D-Ala)](n)-di-trans,octa-cis-undecaprenyl diphosphate + beta-D-GlcNAc-(1-&gt;4)-Mur2Ac(oyl-L-Ala-gamma-D-Glu-L-Lys-D-Ala-D-Ala)-di-trans,octa-cis-undecaprenyl diphosphate = [GlcNAc-(1-&gt;4)-Mur2Ac(oyl-L-Ala-gamma-D-Glu-L-Lys-D-Ala-D-Ala)](n+1)-di-trans,octa-cis-undecaprenyl diphosphate + di-trans,octa-cis-undecaprenyl diphosphate + H(+)</text>
        <dbReference type="Rhea" id="RHEA:23708"/>
        <dbReference type="Rhea" id="RHEA-COMP:9602"/>
        <dbReference type="Rhea" id="RHEA-COMP:9603"/>
        <dbReference type="ChEBI" id="CHEBI:15378"/>
        <dbReference type="ChEBI" id="CHEBI:58405"/>
        <dbReference type="ChEBI" id="CHEBI:60033"/>
        <dbReference type="ChEBI" id="CHEBI:78435"/>
        <dbReference type="EC" id="2.4.99.28"/>
    </reaction>
</comment>
<evidence type="ECO:0000256" key="12">
    <source>
        <dbReference type="ARBA" id="ARBA00023306"/>
    </source>
</evidence>
<dbReference type="PANTHER" id="PTHR30474:SF2">
    <property type="entry name" value="PEPTIDOGLYCAN GLYCOSYLTRANSFERASE FTSW-RELATED"/>
    <property type="match status" value="1"/>
</dbReference>
<gene>
    <name evidence="18" type="ORF">UFOPK2106_00220</name>
    <name evidence="19" type="ORF">UFOPK2328_00186</name>
</gene>
<dbReference type="GO" id="GO:0008955">
    <property type="term" value="F:peptidoglycan glycosyltransferase activity"/>
    <property type="evidence" value="ECO:0007669"/>
    <property type="project" value="UniProtKB-EC"/>
</dbReference>
<evidence type="ECO:0000256" key="7">
    <source>
        <dbReference type="ARBA" id="ARBA00022692"/>
    </source>
</evidence>
<keyword evidence="8" id="KW-0133">Cell shape</keyword>
<feature type="transmembrane region" description="Helical" evidence="17">
    <location>
        <begin position="369"/>
        <end position="390"/>
    </location>
</feature>
<proteinExistence type="predicted"/>
<feature type="transmembrane region" description="Helical" evidence="17">
    <location>
        <begin position="133"/>
        <end position="160"/>
    </location>
</feature>
<feature type="transmembrane region" description="Helical" evidence="17">
    <location>
        <begin position="339"/>
        <end position="363"/>
    </location>
</feature>
<keyword evidence="4" id="KW-0132">Cell division</keyword>
<dbReference type="GO" id="GO:0071555">
    <property type="term" value="P:cell wall organization"/>
    <property type="evidence" value="ECO:0007669"/>
    <property type="project" value="UniProtKB-KW"/>
</dbReference>
<evidence type="ECO:0000256" key="1">
    <source>
        <dbReference type="ARBA" id="ARBA00004651"/>
    </source>
</evidence>
<reference evidence="19" key="1">
    <citation type="submission" date="2020-05" db="EMBL/GenBank/DDBJ databases">
        <authorList>
            <person name="Chiriac C."/>
            <person name="Salcher M."/>
            <person name="Ghai R."/>
            <person name="Kavagutti S V."/>
        </authorList>
    </citation>
    <scope>NUCLEOTIDE SEQUENCE</scope>
</reference>
<feature type="transmembrane region" description="Helical" evidence="17">
    <location>
        <begin position="196"/>
        <end position="213"/>
    </location>
</feature>
<dbReference type="NCBIfam" id="TIGR02614">
    <property type="entry name" value="ftsW"/>
    <property type="match status" value="1"/>
</dbReference>
<dbReference type="GO" id="GO:0009252">
    <property type="term" value="P:peptidoglycan biosynthetic process"/>
    <property type="evidence" value="ECO:0007669"/>
    <property type="project" value="UniProtKB-KW"/>
</dbReference>
<evidence type="ECO:0000256" key="5">
    <source>
        <dbReference type="ARBA" id="ARBA00022676"/>
    </source>
</evidence>
<keyword evidence="10 17" id="KW-1133">Transmembrane helix</keyword>
<feature type="transmembrane region" description="Helical" evidence="17">
    <location>
        <begin position="106"/>
        <end position="127"/>
    </location>
</feature>
<dbReference type="Pfam" id="PF01098">
    <property type="entry name" value="FTSW_RODA_SPOVE"/>
    <property type="match status" value="1"/>
</dbReference>
<evidence type="ECO:0000313" key="19">
    <source>
        <dbReference type="EMBL" id="CAB4664076.1"/>
    </source>
</evidence>
<evidence type="ECO:0000256" key="16">
    <source>
        <dbReference type="ARBA" id="ARBA00049902"/>
    </source>
</evidence>
<dbReference type="GO" id="GO:0032153">
    <property type="term" value="C:cell division site"/>
    <property type="evidence" value="ECO:0007669"/>
    <property type="project" value="TreeGrafter"/>
</dbReference>
<dbReference type="GO" id="GO:0015648">
    <property type="term" value="F:lipid-linked peptidoglycan transporter activity"/>
    <property type="evidence" value="ECO:0007669"/>
    <property type="project" value="TreeGrafter"/>
</dbReference>
<dbReference type="AlphaFoldDB" id="A0A6J6LQL9"/>
<sequence length="404" mass="43565">MTRLQSGPKAPRKLKKVRSNPLVSAKTWLQDNFRAESIYFYRLAGLTGFLVVFGLVMVLSSSSIDSLVANRDAYYIFSRQFLYALIGLSLMLIIASMPLNFIRNRVGLVLMIGFGLQLAVPFIGISVNGNTNWLSIAGFTLQPSEFLKLALIMYMGWFISNRELEMDNPQRVLYPLLAVGGAAVLLVMLGRDLGTAVIFSFIIFGTLLMAGAPGKILGRVALVAIALAAMVTVSSSSRMARITAWLNPGSASSDAFNWQFEHGTWALAAGGIFGVGLGNSKMKWSWIPEVENDFIFAVIGEELGLIGAMVVIGLFALLIASLIRVMLRSQSTFARITTLGVVIWILSQSAVNIAVVLGVLPVLGVPLPLISAGGSSLIATLAGIGLVLAFEKDNHRQPVRGARR</sequence>
<evidence type="ECO:0000256" key="15">
    <source>
        <dbReference type="ARBA" id="ARBA00044770"/>
    </source>
</evidence>
<protein>
    <recommendedName>
        <fullName evidence="15">peptidoglycan glycosyltransferase</fullName>
        <ecNumber evidence="15">2.4.99.28</ecNumber>
    </recommendedName>
    <alternativeName>
        <fullName evidence="14">Peptidoglycan polymerase</fullName>
    </alternativeName>
</protein>
<keyword evidence="11 17" id="KW-0472">Membrane</keyword>
<evidence type="ECO:0000256" key="2">
    <source>
        <dbReference type="ARBA" id="ARBA00004752"/>
    </source>
</evidence>
<feature type="transmembrane region" description="Helical" evidence="17">
    <location>
        <begin position="172"/>
        <end position="190"/>
    </location>
</feature>
<keyword evidence="13" id="KW-0961">Cell wall biogenesis/degradation</keyword>
<organism evidence="19">
    <name type="scientific">freshwater metagenome</name>
    <dbReference type="NCBI Taxonomy" id="449393"/>
    <lineage>
        <taxon>unclassified sequences</taxon>
        <taxon>metagenomes</taxon>
        <taxon>ecological metagenomes</taxon>
    </lineage>
</organism>
<comment type="subcellular location">
    <subcellularLocation>
        <location evidence="1">Cell membrane</location>
        <topology evidence="1">Multi-pass membrane protein</topology>
    </subcellularLocation>
</comment>
<feature type="transmembrane region" description="Helical" evidence="17">
    <location>
        <begin position="39"/>
        <end position="60"/>
    </location>
</feature>
<dbReference type="InterPro" id="IPR013437">
    <property type="entry name" value="FtsW"/>
</dbReference>
<dbReference type="GO" id="GO:0051301">
    <property type="term" value="P:cell division"/>
    <property type="evidence" value="ECO:0007669"/>
    <property type="project" value="UniProtKB-KW"/>
</dbReference>
<evidence type="ECO:0000256" key="14">
    <source>
        <dbReference type="ARBA" id="ARBA00032370"/>
    </source>
</evidence>
<accession>A0A6J6LQL9</accession>
<feature type="transmembrane region" description="Helical" evidence="17">
    <location>
        <begin position="80"/>
        <end position="99"/>
    </location>
</feature>
<name>A0A6J6LQL9_9ZZZZ</name>
<dbReference type="GO" id="GO:0008360">
    <property type="term" value="P:regulation of cell shape"/>
    <property type="evidence" value="ECO:0007669"/>
    <property type="project" value="UniProtKB-KW"/>
</dbReference>
<keyword evidence="7 17" id="KW-0812">Transmembrane</keyword>
<keyword evidence="5" id="KW-0328">Glycosyltransferase</keyword>
<feature type="transmembrane region" description="Helical" evidence="17">
    <location>
        <begin position="303"/>
        <end position="327"/>
    </location>
</feature>
<feature type="transmembrane region" description="Helical" evidence="17">
    <location>
        <begin position="220"/>
        <end position="240"/>
    </location>
</feature>
<evidence type="ECO:0000256" key="8">
    <source>
        <dbReference type="ARBA" id="ARBA00022960"/>
    </source>
</evidence>
<evidence type="ECO:0000313" key="18">
    <source>
        <dbReference type="EMBL" id="CAB4630739.1"/>
    </source>
</evidence>
<evidence type="ECO:0000256" key="11">
    <source>
        <dbReference type="ARBA" id="ARBA00023136"/>
    </source>
</evidence>
<evidence type="ECO:0000256" key="17">
    <source>
        <dbReference type="SAM" id="Phobius"/>
    </source>
</evidence>
<evidence type="ECO:0000256" key="13">
    <source>
        <dbReference type="ARBA" id="ARBA00023316"/>
    </source>
</evidence>
<keyword evidence="6" id="KW-0808">Transferase</keyword>
<keyword evidence="12" id="KW-0131">Cell cycle</keyword>
<comment type="pathway">
    <text evidence="2">Cell wall biogenesis; peptidoglycan biosynthesis.</text>
</comment>